<organism evidence="1">
    <name type="scientific">Solanum bulbocastanum</name>
    <name type="common">Wild potato</name>
    <dbReference type="NCBI Taxonomy" id="147425"/>
    <lineage>
        <taxon>Eukaryota</taxon>
        <taxon>Viridiplantae</taxon>
        <taxon>Streptophyta</taxon>
        <taxon>Embryophyta</taxon>
        <taxon>Tracheophyta</taxon>
        <taxon>Spermatophyta</taxon>
        <taxon>Magnoliopsida</taxon>
        <taxon>eudicotyledons</taxon>
        <taxon>Gunneridae</taxon>
        <taxon>Pentapetalae</taxon>
        <taxon>asterids</taxon>
        <taxon>lamiids</taxon>
        <taxon>Solanales</taxon>
        <taxon>Solanaceae</taxon>
        <taxon>Solanoideae</taxon>
        <taxon>Solaneae</taxon>
        <taxon>Solanum</taxon>
    </lineage>
</organism>
<protein>
    <submittedName>
        <fullName evidence="1">Uncharacterized protein</fullName>
    </submittedName>
</protein>
<proteinExistence type="predicted"/>
<name>Q7XA37_SOLBU</name>
<reference evidence="1" key="1">
    <citation type="journal article" date="2003" name="Proc. Natl. Acad. Sci. U.S.A.">
        <title>Gene RB cloned from Solanum bulbocastanum confers broad spectrum resistance to potato late blight.</title>
        <authorList>
            <person name="Song J."/>
            <person name="Bradeen J.M."/>
            <person name="Naess S.K."/>
            <person name="Raasch J.A."/>
            <person name="Wielgus S.M."/>
            <person name="Haberlach G.T."/>
            <person name="Liu J."/>
            <person name="Kuang H."/>
            <person name="Austin-Phillips S."/>
            <person name="Buell C.R."/>
            <person name="Helgeson J.P."/>
            <person name="Jiang J."/>
        </authorList>
    </citation>
    <scope>NUCLEOTIDE SEQUENCE</scope>
</reference>
<dbReference type="PANTHER" id="PTHR31808:SF2">
    <property type="entry name" value="OS04G0596300 PROTEIN"/>
    <property type="match status" value="1"/>
</dbReference>
<dbReference type="EMBL" id="AY303171">
    <property type="protein sequence ID" value="AAP45168.2"/>
    <property type="molecule type" value="Genomic_DNA"/>
</dbReference>
<reference evidence="1" key="2">
    <citation type="submission" date="2006-08" db="EMBL/GenBank/DDBJ databases">
        <authorList>
            <person name="Childs K."/>
        </authorList>
    </citation>
    <scope>NUCLEOTIDE SEQUENCE</scope>
</reference>
<dbReference type="AlphaFoldDB" id="Q7XA37"/>
<dbReference type="InterPro" id="IPR038925">
    <property type="entry name" value="At3g17800-like"/>
</dbReference>
<gene>
    <name evidence="1" type="ORF">SBB1_14t00001</name>
</gene>
<dbReference type="PANTHER" id="PTHR31808">
    <property type="entry name" value="EXPRESSED PROTEIN"/>
    <property type="match status" value="1"/>
</dbReference>
<accession>Q7XA37</accession>
<evidence type="ECO:0000313" key="1">
    <source>
        <dbReference type="EMBL" id="AAP45168.2"/>
    </source>
</evidence>
<sequence>MVTERVLQFLILRRYATLRSKEAVTVIEKQTQALFGRPDIKVSGDGTLDVSNDEVLSVTYSGLTMLKMLVSSVVLAICENAVLSVNHVQSRKPRLGMGPNPELIDCQWLFELLPEQERVARAGQGTEGTWLSNSQI</sequence>